<keyword evidence="2" id="KW-1185">Reference proteome</keyword>
<evidence type="ECO:0000313" key="1">
    <source>
        <dbReference type="EMBL" id="MBP1990146.1"/>
    </source>
</evidence>
<organism evidence="1 2">
    <name type="scientific">Paenibacillus eucommiae</name>
    <dbReference type="NCBI Taxonomy" id="1355755"/>
    <lineage>
        <taxon>Bacteria</taxon>
        <taxon>Bacillati</taxon>
        <taxon>Bacillota</taxon>
        <taxon>Bacilli</taxon>
        <taxon>Bacillales</taxon>
        <taxon>Paenibacillaceae</taxon>
        <taxon>Paenibacillus</taxon>
    </lineage>
</organism>
<comment type="caution">
    <text evidence="1">The sequence shown here is derived from an EMBL/GenBank/DDBJ whole genome shotgun (WGS) entry which is preliminary data.</text>
</comment>
<dbReference type="EMBL" id="JAGGLB010000004">
    <property type="protein sequence ID" value="MBP1990146.1"/>
    <property type="molecule type" value="Genomic_DNA"/>
</dbReference>
<name>A0ABS4ITD7_9BACL</name>
<protein>
    <submittedName>
        <fullName evidence="1">Uncharacterized protein</fullName>
    </submittedName>
</protein>
<accession>A0ABS4ITD7</accession>
<reference evidence="1 2" key="1">
    <citation type="submission" date="2021-03" db="EMBL/GenBank/DDBJ databases">
        <title>Genomic Encyclopedia of Type Strains, Phase IV (KMG-IV): sequencing the most valuable type-strain genomes for metagenomic binning, comparative biology and taxonomic classification.</title>
        <authorList>
            <person name="Goeker M."/>
        </authorList>
    </citation>
    <scope>NUCLEOTIDE SEQUENCE [LARGE SCALE GENOMIC DNA]</scope>
    <source>
        <strain evidence="1 2">DSM 26048</strain>
    </source>
</reference>
<dbReference type="Proteomes" id="UP001519287">
    <property type="component" value="Unassembled WGS sequence"/>
</dbReference>
<gene>
    <name evidence="1" type="ORF">J2Z66_001744</name>
</gene>
<evidence type="ECO:0000313" key="2">
    <source>
        <dbReference type="Proteomes" id="UP001519287"/>
    </source>
</evidence>
<proteinExistence type="predicted"/>
<sequence length="70" mass="7957">MLLTMKNIVKVAGPSQLYPHLSPSGWSPHPFPPSMHPSHEHAHQGTPQHVYFIINSAVSKRFLWYKDSIP</sequence>